<protein>
    <recommendedName>
        <fullName evidence="9">DNA 3'-5' helicase</fullName>
        <ecNumber evidence="9">5.6.2.4</ecNumber>
    </recommendedName>
</protein>
<dbReference type="GO" id="GO:0004386">
    <property type="term" value="F:helicase activity"/>
    <property type="evidence" value="ECO:0007669"/>
    <property type="project" value="UniProtKB-KW"/>
</dbReference>
<dbReference type="CDD" id="cd17932">
    <property type="entry name" value="DEXQc_UvrD"/>
    <property type="match status" value="1"/>
</dbReference>
<dbReference type="CDD" id="cd18807">
    <property type="entry name" value="SF1_C_UvrD"/>
    <property type="match status" value="1"/>
</dbReference>
<evidence type="ECO:0000256" key="10">
    <source>
        <dbReference type="ARBA" id="ARBA00048988"/>
    </source>
</evidence>
<evidence type="ECO:0000259" key="12">
    <source>
        <dbReference type="PROSITE" id="PS51198"/>
    </source>
</evidence>
<comment type="catalytic activity">
    <reaction evidence="8">
        <text>Couples ATP hydrolysis with the unwinding of duplex DNA by translocating in the 3'-5' direction.</text>
        <dbReference type="EC" id="5.6.2.4"/>
    </reaction>
</comment>
<dbReference type="InterPro" id="IPR027417">
    <property type="entry name" value="P-loop_NTPase"/>
</dbReference>
<accession>A0ABS3DYM5</accession>
<sequence>MNDQQLRAVKDPSQFIQINAGPGTGKTTTLAAKILYSQIELDVPVSNMIGISFSRSAKSHLLNKLEEFTDLLGYGGRPSIFTFHSLAFRIIKKAIELGDSKFKEYIDHVDTEEFISYNPNLLKDLCKEYNDAESKKQALCEAFNRARQGNLLYGPSLSWTDVNEDEIYHIPTYVFGRLIVKGKDLKEFWKRVDKIERKSRVTDYNGMITEAINILTNKGKTYDYFTELYDYIFVDEYQDTSLAQEMLLFSLLSNKQHVTVVGDKNQTIYSFNGSNSYNLNRFLQKATELFDSEPTKIILSRNYRSPQQILDVTNSLVHEEHYVYSEDRTLQLPVVVETHNYHLASHYISTEIERLIYQEKVHPSNICILYRKNSEHSPQADSVKEQLNRLEIEYTEEVSNKKTEITLSQKVLSFQEENQGEDLEDIIDTIKDERTKQFVRECMSDGASDAEDLLEYVVELEDTEESSAPAQGESIHIRTVHSSKGLEFPYVFILYLGDKDFPHSSKPDIEEERRLFYVGLTRAQEQLYIIGKRGLHYESFLDLCLLNEVKHVLHHTYKEESRTYGFSEDDKELIDKSQQKQDRLLDELEDLQDLFND</sequence>
<evidence type="ECO:0000256" key="11">
    <source>
        <dbReference type="PROSITE-ProRule" id="PRU00560"/>
    </source>
</evidence>
<evidence type="ECO:0000256" key="1">
    <source>
        <dbReference type="ARBA" id="ARBA00009922"/>
    </source>
</evidence>
<dbReference type="InterPro" id="IPR014016">
    <property type="entry name" value="UvrD-like_ATP-bd"/>
</dbReference>
<keyword evidence="6" id="KW-0238">DNA-binding</keyword>
<evidence type="ECO:0000256" key="7">
    <source>
        <dbReference type="ARBA" id="ARBA00023235"/>
    </source>
</evidence>
<name>A0ABS3DYM5_9BACI</name>
<keyword evidence="4 11" id="KW-0347">Helicase</keyword>
<feature type="binding site" evidence="11">
    <location>
        <begin position="20"/>
        <end position="27"/>
    </location>
    <ligand>
        <name>ATP</name>
        <dbReference type="ChEBI" id="CHEBI:30616"/>
    </ligand>
</feature>
<dbReference type="Pfam" id="PF13361">
    <property type="entry name" value="UvrD_C"/>
    <property type="match status" value="2"/>
</dbReference>
<dbReference type="InterPro" id="IPR000212">
    <property type="entry name" value="DNA_helicase_UvrD/REP"/>
</dbReference>
<proteinExistence type="inferred from homology"/>
<evidence type="ECO:0000256" key="4">
    <source>
        <dbReference type="ARBA" id="ARBA00022806"/>
    </source>
</evidence>
<dbReference type="Pfam" id="PF00580">
    <property type="entry name" value="UvrD-helicase"/>
    <property type="match status" value="1"/>
</dbReference>
<reference evidence="13 14" key="1">
    <citation type="submission" date="2020-12" db="EMBL/GenBank/DDBJ databases">
        <title>Oil enriched cultivation method for isolating marine PHA-producing bacteria.</title>
        <authorList>
            <person name="Zheng W."/>
            <person name="Yu S."/>
            <person name="Huang Y."/>
        </authorList>
    </citation>
    <scope>NUCLEOTIDE SEQUENCE [LARGE SCALE GENOMIC DNA]</scope>
    <source>
        <strain evidence="13 14">SY-2-6</strain>
    </source>
</reference>
<dbReference type="PROSITE" id="PS51198">
    <property type="entry name" value="UVRD_HELICASE_ATP_BIND"/>
    <property type="match status" value="1"/>
</dbReference>
<evidence type="ECO:0000256" key="9">
    <source>
        <dbReference type="ARBA" id="ARBA00034808"/>
    </source>
</evidence>
<keyword evidence="3 11" id="KW-0378">Hydrolase</keyword>
<comment type="catalytic activity">
    <reaction evidence="10">
        <text>ATP + H2O = ADP + phosphate + H(+)</text>
        <dbReference type="Rhea" id="RHEA:13065"/>
        <dbReference type="ChEBI" id="CHEBI:15377"/>
        <dbReference type="ChEBI" id="CHEBI:15378"/>
        <dbReference type="ChEBI" id="CHEBI:30616"/>
        <dbReference type="ChEBI" id="CHEBI:43474"/>
        <dbReference type="ChEBI" id="CHEBI:456216"/>
        <dbReference type="EC" id="5.6.2.4"/>
    </reaction>
</comment>
<dbReference type="Gene3D" id="3.40.50.300">
    <property type="entry name" value="P-loop containing nucleotide triphosphate hydrolases"/>
    <property type="match status" value="3"/>
</dbReference>
<gene>
    <name evidence="13" type="ORF">JF544_14225</name>
</gene>
<keyword evidence="5 11" id="KW-0067">ATP-binding</keyword>
<feature type="domain" description="UvrD-like helicase ATP-binding" evidence="12">
    <location>
        <begin position="1"/>
        <end position="306"/>
    </location>
</feature>
<dbReference type="InterPro" id="IPR014017">
    <property type="entry name" value="DNA_helicase_UvrD-like_C"/>
</dbReference>
<dbReference type="Gene3D" id="1.10.10.160">
    <property type="match status" value="1"/>
</dbReference>
<evidence type="ECO:0000256" key="2">
    <source>
        <dbReference type="ARBA" id="ARBA00022741"/>
    </source>
</evidence>
<comment type="caution">
    <text evidence="13">The sequence shown here is derived from an EMBL/GenBank/DDBJ whole genome shotgun (WGS) entry which is preliminary data.</text>
</comment>
<dbReference type="PANTHER" id="PTHR11070:SF2">
    <property type="entry name" value="ATP-DEPENDENT DNA HELICASE SRS2"/>
    <property type="match status" value="1"/>
</dbReference>
<dbReference type="PANTHER" id="PTHR11070">
    <property type="entry name" value="UVRD / RECB / PCRA DNA HELICASE FAMILY MEMBER"/>
    <property type="match status" value="1"/>
</dbReference>
<dbReference type="Proteomes" id="UP000663970">
    <property type="component" value="Unassembled WGS sequence"/>
</dbReference>
<dbReference type="EMBL" id="JAEKJY010000004">
    <property type="protein sequence ID" value="MBN8236421.1"/>
    <property type="molecule type" value="Genomic_DNA"/>
</dbReference>
<evidence type="ECO:0000256" key="5">
    <source>
        <dbReference type="ARBA" id="ARBA00022840"/>
    </source>
</evidence>
<dbReference type="InterPro" id="IPR013986">
    <property type="entry name" value="DExx_box_DNA_helicase_dom_sf"/>
</dbReference>
<evidence type="ECO:0000256" key="6">
    <source>
        <dbReference type="ARBA" id="ARBA00023125"/>
    </source>
</evidence>
<keyword evidence="14" id="KW-1185">Reference proteome</keyword>
<dbReference type="SUPFAM" id="SSF52540">
    <property type="entry name" value="P-loop containing nucleoside triphosphate hydrolases"/>
    <property type="match status" value="1"/>
</dbReference>
<dbReference type="EC" id="5.6.2.4" evidence="9"/>
<comment type="similarity">
    <text evidence="1">Belongs to the helicase family. UvrD subfamily.</text>
</comment>
<evidence type="ECO:0000256" key="3">
    <source>
        <dbReference type="ARBA" id="ARBA00022801"/>
    </source>
</evidence>
<organism evidence="13 14">
    <name type="scientific">Halobacillus kuroshimensis</name>
    <dbReference type="NCBI Taxonomy" id="302481"/>
    <lineage>
        <taxon>Bacteria</taxon>
        <taxon>Bacillati</taxon>
        <taxon>Bacillota</taxon>
        <taxon>Bacilli</taxon>
        <taxon>Bacillales</taxon>
        <taxon>Bacillaceae</taxon>
        <taxon>Halobacillus</taxon>
    </lineage>
</organism>
<keyword evidence="7" id="KW-0413">Isomerase</keyword>
<evidence type="ECO:0000256" key="8">
    <source>
        <dbReference type="ARBA" id="ARBA00034617"/>
    </source>
</evidence>
<evidence type="ECO:0000313" key="13">
    <source>
        <dbReference type="EMBL" id="MBN8236421.1"/>
    </source>
</evidence>
<keyword evidence="2 11" id="KW-0547">Nucleotide-binding</keyword>
<dbReference type="Gene3D" id="1.10.486.10">
    <property type="entry name" value="PCRA, domain 4"/>
    <property type="match status" value="1"/>
</dbReference>
<evidence type="ECO:0000313" key="14">
    <source>
        <dbReference type="Proteomes" id="UP000663970"/>
    </source>
</evidence>